<dbReference type="FunFam" id="3.40.50.720:FF:000084">
    <property type="entry name" value="Short-chain dehydrogenase reductase"/>
    <property type="match status" value="1"/>
</dbReference>
<dbReference type="Pfam" id="PF00106">
    <property type="entry name" value="adh_short"/>
    <property type="match status" value="1"/>
</dbReference>
<dbReference type="InterPro" id="IPR036291">
    <property type="entry name" value="NAD(P)-bd_dom_sf"/>
</dbReference>
<evidence type="ECO:0000313" key="5">
    <source>
        <dbReference type="Proteomes" id="UP000076574"/>
    </source>
</evidence>
<protein>
    <submittedName>
        <fullName evidence="4">Dehydrogenase</fullName>
    </submittedName>
</protein>
<proteinExistence type="inferred from homology"/>
<comment type="caution">
    <text evidence="4">The sequence shown here is derived from an EMBL/GenBank/DDBJ whole genome shotgun (WGS) entry which is preliminary data.</text>
</comment>
<gene>
    <name evidence="4" type="ORF">A4A58_18090</name>
</gene>
<keyword evidence="5" id="KW-1185">Reference proteome</keyword>
<dbReference type="InterPro" id="IPR002347">
    <property type="entry name" value="SDR_fam"/>
</dbReference>
<dbReference type="CDD" id="cd05233">
    <property type="entry name" value="SDR_c"/>
    <property type="match status" value="1"/>
</dbReference>
<comment type="similarity">
    <text evidence="1 3">Belongs to the short-chain dehydrogenases/reductases (SDR) family.</text>
</comment>
<dbReference type="STRING" id="943830.A4A58_18090"/>
<dbReference type="GO" id="GO:0048038">
    <property type="term" value="F:quinone binding"/>
    <property type="evidence" value="ECO:0007669"/>
    <property type="project" value="TreeGrafter"/>
</dbReference>
<dbReference type="PRINTS" id="PR00081">
    <property type="entry name" value="GDHRDH"/>
</dbReference>
<dbReference type="GO" id="GO:0006633">
    <property type="term" value="P:fatty acid biosynthetic process"/>
    <property type="evidence" value="ECO:0007669"/>
    <property type="project" value="TreeGrafter"/>
</dbReference>
<name>A0A163XAE8_9BRAD</name>
<evidence type="ECO:0000256" key="3">
    <source>
        <dbReference type="RuleBase" id="RU000363"/>
    </source>
</evidence>
<organism evidence="4 5">
    <name type="scientific">Tardiphaga robiniae</name>
    <dbReference type="NCBI Taxonomy" id="943830"/>
    <lineage>
        <taxon>Bacteria</taxon>
        <taxon>Pseudomonadati</taxon>
        <taxon>Pseudomonadota</taxon>
        <taxon>Alphaproteobacteria</taxon>
        <taxon>Hyphomicrobiales</taxon>
        <taxon>Nitrobacteraceae</taxon>
        <taxon>Tardiphaga</taxon>
    </lineage>
</organism>
<dbReference type="OrthoDB" id="9808814at2"/>
<dbReference type="SUPFAM" id="SSF51735">
    <property type="entry name" value="NAD(P)-binding Rossmann-fold domains"/>
    <property type="match status" value="1"/>
</dbReference>
<dbReference type="PRINTS" id="PR00080">
    <property type="entry name" value="SDRFAMILY"/>
</dbReference>
<keyword evidence="2" id="KW-0560">Oxidoreductase</keyword>
<dbReference type="Gene3D" id="3.40.50.720">
    <property type="entry name" value="NAD(P)-binding Rossmann-like Domain"/>
    <property type="match status" value="1"/>
</dbReference>
<dbReference type="EMBL" id="LVYV01000055">
    <property type="protein sequence ID" value="KZD20646.1"/>
    <property type="molecule type" value="Genomic_DNA"/>
</dbReference>
<evidence type="ECO:0000256" key="2">
    <source>
        <dbReference type="ARBA" id="ARBA00023002"/>
    </source>
</evidence>
<evidence type="ECO:0000313" key="4">
    <source>
        <dbReference type="EMBL" id="KZD20646.1"/>
    </source>
</evidence>
<dbReference type="PANTHER" id="PTHR42760">
    <property type="entry name" value="SHORT-CHAIN DEHYDROGENASES/REDUCTASES FAMILY MEMBER"/>
    <property type="match status" value="1"/>
</dbReference>
<dbReference type="AlphaFoldDB" id="A0A163XAE8"/>
<dbReference type="GO" id="GO:0016616">
    <property type="term" value="F:oxidoreductase activity, acting on the CH-OH group of donors, NAD or NADP as acceptor"/>
    <property type="evidence" value="ECO:0007669"/>
    <property type="project" value="TreeGrafter"/>
</dbReference>
<evidence type="ECO:0000256" key="1">
    <source>
        <dbReference type="ARBA" id="ARBA00006484"/>
    </source>
</evidence>
<sequence length="289" mass="31044">MKLQGRTAVITGASQGLGAEIARQYVVNGASVVLCARSADKLAAQQQALEPLLATGARIVAVVGDVGERADVDALFATVRSEFPRLDILVNNAGIYGPMGNIEDIDLDEWVDAIRINLLGLVYVSRAAMPMFRAQRYGKIVNISGGGAANPMPAITAYAASKAGVVRFTESLALECKDDHIDVNAIAPGALVTRMMEQLLEAGPEKVGHQFYDRMKKIAGEGGTPLDVGAALCVFLGSADSDGITGKLIAAQWDRWEDWPKHLDELNSSDAYTLRRITGRDRKMEWGDK</sequence>
<dbReference type="Proteomes" id="UP000076574">
    <property type="component" value="Unassembled WGS sequence"/>
</dbReference>
<dbReference type="RefSeq" id="WP_068738253.1">
    <property type="nucleotide sequence ID" value="NZ_LVYV01000055.1"/>
</dbReference>
<accession>A0A163XAE8</accession>
<dbReference type="PANTHER" id="PTHR42760:SF133">
    <property type="entry name" value="3-OXOACYL-[ACYL-CARRIER-PROTEIN] REDUCTASE"/>
    <property type="match status" value="1"/>
</dbReference>
<reference evidence="4 5" key="1">
    <citation type="submission" date="2016-03" db="EMBL/GenBank/DDBJ databases">
        <title>Microsymbionts genomes from the relict species Vavilovia formosa (Stev.) Fed.</title>
        <authorList>
            <person name="Kopat V."/>
            <person name="Chirak E."/>
            <person name="Kimeklis A."/>
            <person name="Andronov E."/>
        </authorList>
    </citation>
    <scope>NUCLEOTIDE SEQUENCE [LARGE SCALE GENOMIC DNA]</scope>
    <source>
        <strain evidence="4 5">Vaf07</strain>
    </source>
</reference>